<dbReference type="PANTHER" id="PTHR10434:SF64">
    <property type="entry name" value="1-ACYL-SN-GLYCEROL-3-PHOSPHATE ACYLTRANSFERASE-RELATED"/>
    <property type="match status" value="1"/>
</dbReference>
<dbReference type="CDD" id="cd07989">
    <property type="entry name" value="LPLAT_AGPAT-like"/>
    <property type="match status" value="1"/>
</dbReference>
<dbReference type="GO" id="GO:0016746">
    <property type="term" value="F:acyltransferase activity"/>
    <property type="evidence" value="ECO:0007669"/>
    <property type="project" value="UniProtKB-KW"/>
</dbReference>
<evidence type="ECO:0000313" key="8">
    <source>
        <dbReference type="Proteomes" id="UP001597314"/>
    </source>
</evidence>
<name>A0ABW5AP73_9BRAD</name>
<evidence type="ECO:0000259" key="6">
    <source>
        <dbReference type="SMART" id="SM00563"/>
    </source>
</evidence>
<evidence type="ECO:0000256" key="2">
    <source>
        <dbReference type="ARBA" id="ARBA00022516"/>
    </source>
</evidence>
<evidence type="ECO:0000256" key="5">
    <source>
        <dbReference type="ARBA" id="ARBA00023315"/>
    </source>
</evidence>
<proteinExistence type="predicted"/>
<keyword evidence="8" id="KW-1185">Reference proteome</keyword>
<dbReference type="Proteomes" id="UP001597314">
    <property type="component" value="Unassembled WGS sequence"/>
</dbReference>
<dbReference type="PANTHER" id="PTHR10434">
    <property type="entry name" value="1-ACYL-SN-GLYCEROL-3-PHOSPHATE ACYLTRANSFERASE"/>
    <property type="match status" value="1"/>
</dbReference>
<dbReference type="EMBL" id="JBHUIW010000022">
    <property type="protein sequence ID" value="MFD2183975.1"/>
    <property type="molecule type" value="Genomic_DNA"/>
</dbReference>
<comment type="pathway">
    <text evidence="1">Lipid metabolism.</text>
</comment>
<protein>
    <submittedName>
        <fullName evidence="7">Lysophospholipid acyltransferase family protein</fullName>
    </submittedName>
</protein>
<accession>A0ABW5AP73</accession>
<dbReference type="SUPFAM" id="SSF69593">
    <property type="entry name" value="Glycerol-3-phosphate (1)-acyltransferase"/>
    <property type="match status" value="1"/>
</dbReference>
<keyword evidence="3" id="KW-0808">Transferase</keyword>
<evidence type="ECO:0000256" key="1">
    <source>
        <dbReference type="ARBA" id="ARBA00005189"/>
    </source>
</evidence>
<comment type="caution">
    <text evidence="7">The sequence shown here is derived from an EMBL/GenBank/DDBJ whole genome shotgun (WGS) entry which is preliminary data.</text>
</comment>
<dbReference type="Pfam" id="PF01553">
    <property type="entry name" value="Acyltransferase"/>
    <property type="match status" value="1"/>
</dbReference>
<organism evidence="7 8">
    <name type="scientific">Rhodoplanes azumiensis</name>
    <dbReference type="NCBI Taxonomy" id="1897628"/>
    <lineage>
        <taxon>Bacteria</taxon>
        <taxon>Pseudomonadati</taxon>
        <taxon>Pseudomonadota</taxon>
        <taxon>Alphaproteobacteria</taxon>
        <taxon>Hyphomicrobiales</taxon>
        <taxon>Nitrobacteraceae</taxon>
        <taxon>Rhodoplanes</taxon>
    </lineage>
</organism>
<keyword evidence="4" id="KW-0443">Lipid metabolism</keyword>
<keyword evidence="5 7" id="KW-0012">Acyltransferase</keyword>
<evidence type="ECO:0000256" key="4">
    <source>
        <dbReference type="ARBA" id="ARBA00023098"/>
    </source>
</evidence>
<reference evidence="8" key="1">
    <citation type="journal article" date="2019" name="Int. J. Syst. Evol. Microbiol.">
        <title>The Global Catalogue of Microorganisms (GCM) 10K type strain sequencing project: providing services to taxonomists for standard genome sequencing and annotation.</title>
        <authorList>
            <consortium name="The Broad Institute Genomics Platform"/>
            <consortium name="The Broad Institute Genome Sequencing Center for Infectious Disease"/>
            <person name="Wu L."/>
            <person name="Ma J."/>
        </authorList>
    </citation>
    <scope>NUCLEOTIDE SEQUENCE [LARGE SCALE GENOMIC DNA]</scope>
    <source>
        <strain evidence="8">CGMCC 1.6774</strain>
    </source>
</reference>
<dbReference type="InterPro" id="IPR002123">
    <property type="entry name" value="Plipid/glycerol_acylTrfase"/>
</dbReference>
<gene>
    <name evidence="7" type="ORF">ACFSOX_17605</name>
</gene>
<dbReference type="RefSeq" id="WP_378479121.1">
    <property type="nucleotide sequence ID" value="NZ_JBHUIW010000022.1"/>
</dbReference>
<keyword evidence="2" id="KW-0444">Lipid biosynthesis</keyword>
<evidence type="ECO:0000313" key="7">
    <source>
        <dbReference type="EMBL" id="MFD2183975.1"/>
    </source>
</evidence>
<feature type="domain" description="Phospholipid/glycerol acyltransferase" evidence="6">
    <location>
        <begin position="64"/>
        <end position="181"/>
    </location>
</feature>
<sequence>MLRLAVTGAGFALATAALLPFQWVSVRFAWPLRRLIPTLFHRIVCLLFGVKVRQVGRPLRDRPLLIVSNHVSWLDISVITSRLPVVFVAKSEIASWPLFGLFAKLQRSVFVDRARRHKTRAVNAEIAERLAGGDPVVLFGEGTSSDGNRVLPFRSALIGAAGDALAEGGAVTIQPLSIAYTGFQGLPMGRQHRPVAAWYGAADLVPHLLHIGRHGGIDVTLTWGEPVRLDAGTADRKAVTRRLEASVRRLTAEALRGRIAARRG</sequence>
<dbReference type="SMART" id="SM00563">
    <property type="entry name" value="PlsC"/>
    <property type="match status" value="1"/>
</dbReference>
<evidence type="ECO:0000256" key="3">
    <source>
        <dbReference type="ARBA" id="ARBA00022679"/>
    </source>
</evidence>